<feature type="region of interest" description="Disordered" evidence="1">
    <location>
        <begin position="127"/>
        <end position="157"/>
    </location>
</feature>
<evidence type="ECO:0000256" key="1">
    <source>
        <dbReference type="SAM" id="MobiDB-lite"/>
    </source>
</evidence>
<sequence>MPQQMALPHSQQQSAPIRFGVIRQQKLRLCLLLHLLLRRDAQERAFLLVSSPKELDVQRLRCLYTADIQDLQAQSQPILHLAFVFAYPAHIRMPPAKKNAGAGCLDSGQLVSRSELAHAEALKKALDQKLPREASDPQQQKELTRQQQQRALEAAEKRAASARAAAAAAEAAKASWEAHCASASHSQADLAQAGGEKGVAALVAEVYGHLRRSGFGGSALQALEHTHYLEAFLWPSFCSTPPAATAKGQEASGTTQPAHLLSICALLLGSGARGGEMLLPLYRQPRQLRALRQIAGPAVVANGSNSRGSNLASALSSREDGQAYSSTTKTQLSLGSCVIYLTHDEQRLLVSFFISAFYGLEHPVLRRLCLSSPRDREHLQQILLDRDFMFVLMRKFVVLSEDVAGSFSQDAVPLPLVLLLERMLEFFVDLLTQLPTRRCLLPLLQQQQLSVRAERSAAAACSEAGVLRQLLQQLFFYERFEIDDDTGRPLSAAACTARHYDRVEAFQRRCFELGGENCSGNGRSGHSGAADGSKAPLACAALADAALEPISSIDDWKRLQELLQQQELLTLLDLRKRSKSWVRQHLVAVLVRALQRQKDQLQQINSQPLYPDELELWDEVLLPQQQLHHSRQLQQARALPKLNLQFLTVHDYLLRNFKLFR</sequence>
<comment type="caution">
    <text evidence="3">The sequence shown here is derived from an EMBL/GenBank/DDBJ whole genome shotgun (WGS) entry which is preliminary data.</text>
</comment>
<dbReference type="VEuPathDB" id="ToxoDB:cyc_04353"/>
<evidence type="ECO:0000313" key="4">
    <source>
        <dbReference type="Proteomes" id="UP000095192"/>
    </source>
</evidence>
<dbReference type="EMBL" id="JROU02001126">
    <property type="protein sequence ID" value="OEH77329.1"/>
    <property type="molecule type" value="Genomic_DNA"/>
</dbReference>
<accession>A0A1D3D1K5</accession>
<organism evidence="3 4">
    <name type="scientific">Cyclospora cayetanensis</name>
    <dbReference type="NCBI Taxonomy" id="88456"/>
    <lineage>
        <taxon>Eukaryota</taxon>
        <taxon>Sar</taxon>
        <taxon>Alveolata</taxon>
        <taxon>Apicomplexa</taxon>
        <taxon>Conoidasida</taxon>
        <taxon>Coccidia</taxon>
        <taxon>Eucoccidiorida</taxon>
        <taxon>Eimeriorina</taxon>
        <taxon>Eimeriidae</taxon>
        <taxon>Cyclospora</taxon>
    </lineage>
</organism>
<dbReference type="Pfam" id="PF16399">
    <property type="entry name" value="Aquarius_N_1st"/>
    <property type="match status" value="1"/>
</dbReference>
<keyword evidence="4" id="KW-1185">Reference proteome</keyword>
<proteinExistence type="predicted"/>
<evidence type="ECO:0000313" key="3">
    <source>
        <dbReference type="EMBL" id="OEH77329.1"/>
    </source>
</evidence>
<feature type="domain" description="RNA helicase aquarius N-terminal" evidence="2">
    <location>
        <begin position="375"/>
        <end position="512"/>
    </location>
</feature>
<dbReference type="AlphaFoldDB" id="A0A1D3D1K5"/>
<dbReference type="InterPro" id="IPR032174">
    <property type="entry name" value="Aquarius_N"/>
</dbReference>
<dbReference type="InParanoid" id="A0A1D3D1K5"/>
<reference evidence="3 4" key="1">
    <citation type="journal article" date="2016" name="BMC Genomics">
        <title>Comparative genomics reveals Cyclospora cayetanensis possesses coccidia-like metabolism and invasion components but unique surface antigens.</title>
        <authorList>
            <person name="Liu S."/>
            <person name="Wang L."/>
            <person name="Zheng H."/>
            <person name="Xu Z."/>
            <person name="Roellig D.M."/>
            <person name="Li N."/>
            <person name="Frace M.A."/>
            <person name="Tang K."/>
            <person name="Arrowood M.J."/>
            <person name="Moss D.M."/>
            <person name="Zhang L."/>
            <person name="Feng Y."/>
            <person name="Xiao L."/>
        </authorList>
    </citation>
    <scope>NUCLEOTIDE SEQUENCE [LARGE SCALE GENOMIC DNA]</scope>
    <source>
        <strain evidence="3 4">CHN_HEN01</strain>
    </source>
</reference>
<gene>
    <name evidence="3" type="ORF">cyc_04353</name>
</gene>
<dbReference type="Proteomes" id="UP000095192">
    <property type="component" value="Unassembled WGS sequence"/>
</dbReference>
<name>A0A1D3D1K5_9EIME</name>
<feature type="compositionally biased region" description="Low complexity" evidence="1">
    <location>
        <begin position="138"/>
        <end position="152"/>
    </location>
</feature>
<evidence type="ECO:0000259" key="2">
    <source>
        <dbReference type="Pfam" id="PF16399"/>
    </source>
</evidence>
<protein>
    <recommendedName>
        <fullName evidence="2">RNA helicase aquarius N-terminal domain-containing protein</fullName>
    </recommendedName>
</protein>